<name>A0ABU3TNR8_9BACT</name>
<dbReference type="InterPro" id="IPR001750">
    <property type="entry name" value="ND/Mrp_TM"/>
</dbReference>
<feature type="transmembrane region" description="Helical" evidence="6">
    <location>
        <begin position="130"/>
        <end position="150"/>
    </location>
</feature>
<evidence type="ECO:0000259" key="8">
    <source>
        <dbReference type="Pfam" id="PF00662"/>
    </source>
</evidence>
<feature type="transmembrane region" description="Helical" evidence="6">
    <location>
        <begin position="106"/>
        <end position="124"/>
    </location>
</feature>
<feature type="domain" description="NADH-Ubiquinone oxidoreductase (complex I) chain 5 N-terminal" evidence="8">
    <location>
        <begin position="59"/>
        <end position="109"/>
    </location>
</feature>
<feature type="transmembrane region" description="Helical" evidence="6">
    <location>
        <begin position="69"/>
        <end position="94"/>
    </location>
</feature>
<keyword evidence="4 6" id="KW-0472">Membrane</keyword>
<feature type="transmembrane region" description="Helical" evidence="6">
    <location>
        <begin position="446"/>
        <end position="466"/>
    </location>
</feature>
<evidence type="ECO:0000256" key="3">
    <source>
        <dbReference type="ARBA" id="ARBA00022989"/>
    </source>
</evidence>
<evidence type="ECO:0000259" key="7">
    <source>
        <dbReference type="Pfam" id="PF00361"/>
    </source>
</evidence>
<feature type="transmembrane region" description="Helical" evidence="6">
    <location>
        <begin position="361"/>
        <end position="382"/>
    </location>
</feature>
<feature type="transmembrane region" description="Helical" evidence="6">
    <location>
        <begin position="31"/>
        <end position="49"/>
    </location>
</feature>
<feature type="transmembrane region" description="Helical" evidence="6">
    <location>
        <begin position="233"/>
        <end position="255"/>
    </location>
</feature>
<organism evidence="9 10">
    <name type="scientific">Aquirufa regiilacus</name>
    <dbReference type="NCBI Taxonomy" id="3024868"/>
    <lineage>
        <taxon>Bacteria</taxon>
        <taxon>Pseudomonadati</taxon>
        <taxon>Bacteroidota</taxon>
        <taxon>Cytophagia</taxon>
        <taxon>Cytophagales</taxon>
        <taxon>Flectobacillaceae</taxon>
        <taxon>Aquirufa</taxon>
    </lineage>
</organism>
<proteinExistence type="predicted"/>
<dbReference type="InterPro" id="IPR001516">
    <property type="entry name" value="Proton_antipo_N"/>
</dbReference>
<dbReference type="InterPro" id="IPR003945">
    <property type="entry name" value="NU5C-like"/>
</dbReference>
<feature type="transmembrane region" description="Helical" evidence="6">
    <location>
        <begin position="486"/>
        <end position="510"/>
    </location>
</feature>
<sequence length="619" mass="68927">MPVQTIFLALLILPWLSAGLIALLPKKVQVNTSIVLAGIFTYLAFKVGHMPENITSYPWFDLGGKAIAASFWVTKSAQLLLLLVSIVALFVQIFSKSYLAEDANIGRYYSYLHVFIGSMTLLVLTDQIYIFYGAWELVGACSYLLISFWHQKEAPIKAAKKAFLLNRIGDIALLFGLIGLANYFETSVFSGMHGSAPALIGIAVIMGGIGKSAQFPLMSWLPDAMEGPTPASALIHAATMVAAGVFVGIRVFPFIGEEAHLFMGVIGAISLVSGAFFALFQNDIKKALAYSTISQLGLMWLGMGSSASLFHLYAHGIFKAGLFLTAGSVIHYLHHQKATHHADAQSLHNMGGLRKQLPLSFIAYLIFGAGMLGIPFTSGFYSKENIAGFLWDSAQHSAYANYYYVLLGALALGMGLTATYMCRQIYLIFLGQNRGGHVLEKSHTEWLQVIPISLLIFLSLFFWISLNPMDAHHSVFLAFFHIDNYHIPGFWLGITAGSWILGLGITYLTCRWVPQTNYQFLGFMWPSAYRLAWYIGQQMQRFDARIVDRIVVKFTELQVIIAHLSAWTDKHLVDGSVSLIASFSRGLGARLRTWQSAQLHRYWFWVFFTLVFILIYLLY</sequence>
<evidence type="ECO:0000256" key="1">
    <source>
        <dbReference type="ARBA" id="ARBA00004127"/>
    </source>
</evidence>
<comment type="caution">
    <text evidence="9">The sequence shown here is derived from an EMBL/GenBank/DDBJ whole genome shotgun (WGS) entry which is preliminary data.</text>
</comment>
<keyword evidence="3 6" id="KW-1133">Transmembrane helix</keyword>
<dbReference type="PANTHER" id="PTHR42829:SF2">
    <property type="entry name" value="NADH-UBIQUINONE OXIDOREDUCTASE CHAIN 5"/>
    <property type="match status" value="1"/>
</dbReference>
<evidence type="ECO:0000256" key="2">
    <source>
        <dbReference type="ARBA" id="ARBA00022692"/>
    </source>
</evidence>
<protein>
    <submittedName>
        <fullName evidence="9">Proton-conducting transporter membrane subunit</fullName>
    </submittedName>
</protein>
<keyword evidence="2 5" id="KW-0812">Transmembrane</keyword>
<feature type="transmembrane region" description="Helical" evidence="6">
    <location>
        <begin position="602"/>
        <end position="618"/>
    </location>
</feature>
<feature type="transmembrane region" description="Helical" evidence="6">
    <location>
        <begin position="287"/>
        <end position="306"/>
    </location>
</feature>
<gene>
    <name evidence="9" type="ORF">PQG45_00290</name>
</gene>
<evidence type="ECO:0000256" key="6">
    <source>
        <dbReference type="SAM" id="Phobius"/>
    </source>
</evidence>
<comment type="subcellular location">
    <subcellularLocation>
        <location evidence="1">Endomembrane system</location>
        <topology evidence="1">Multi-pass membrane protein</topology>
    </subcellularLocation>
    <subcellularLocation>
        <location evidence="5">Membrane</location>
        <topology evidence="5">Multi-pass membrane protein</topology>
    </subcellularLocation>
</comment>
<feature type="transmembrane region" description="Helical" evidence="6">
    <location>
        <begin position="402"/>
        <end position="426"/>
    </location>
</feature>
<accession>A0ABU3TNR8</accession>
<dbReference type="Gene3D" id="1.20.5.2700">
    <property type="match status" value="1"/>
</dbReference>
<reference evidence="9 10" key="1">
    <citation type="submission" date="2023-09" db="EMBL/GenBank/DDBJ databases">
        <title>Aquirufa genomes.</title>
        <authorList>
            <person name="Pitt A."/>
        </authorList>
    </citation>
    <scope>NUCLEOTIDE SEQUENCE [LARGE SCALE GENOMIC DNA]</scope>
    <source>
        <strain evidence="9 10">LEOWEIH-7C</strain>
    </source>
</reference>
<feature type="transmembrane region" description="Helical" evidence="6">
    <location>
        <begin position="162"/>
        <end position="184"/>
    </location>
</feature>
<feature type="transmembrane region" description="Helical" evidence="6">
    <location>
        <begin position="261"/>
        <end position="280"/>
    </location>
</feature>
<dbReference type="Proteomes" id="UP001249959">
    <property type="component" value="Unassembled WGS sequence"/>
</dbReference>
<dbReference type="PANTHER" id="PTHR42829">
    <property type="entry name" value="NADH-UBIQUINONE OXIDOREDUCTASE CHAIN 5"/>
    <property type="match status" value="1"/>
</dbReference>
<dbReference type="Pfam" id="PF00662">
    <property type="entry name" value="Proton_antipo_N"/>
    <property type="match status" value="1"/>
</dbReference>
<feature type="transmembrane region" description="Helical" evidence="6">
    <location>
        <begin position="196"/>
        <end position="221"/>
    </location>
</feature>
<evidence type="ECO:0000256" key="5">
    <source>
        <dbReference type="RuleBase" id="RU000320"/>
    </source>
</evidence>
<evidence type="ECO:0000256" key="4">
    <source>
        <dbReference type="ARBA" id="ARBA00023136"/>
    </source>
</evidence>
<feature type="domain" description="NADH:quinone oxidoreductase/Mrp antiporter transmembrane" evidence="7">
    <location>
        <begin position="128"/>
        <end position="393"/>
    </location>
</feature>
<evidence type="ECO:0000313" key="10">
    <source>
        <dbReference type="Proteomes" id="UP001249959"/>
    </source>
</evidence>
<evidence type="ECO:0000313" key="9">
    <source>
        <dbReference type="EMBL" id="MDU0807465.1"/>
    </source>
</evidence>
<dbReference type="Pfam" id="PF00361">
    <property type="entry name" value="Proton_antipo_M"/>
    <property type="match status" value="1"/>
</dbReference>
<dbReference type="PRINTS" id="PR01434">
    <property type="entry name" value="NADHDHGNASE5"/>
</dbReference>
<feature type="transmembrane region" description="Helical" evidence="6">
    <location>
        <begin position="312"/>
        <end position="333"/>
    </location>
</feature>
<dbReference type="RefSeq" id="WP_316070051.1">
    <property type="nucleotide sequence ID" value="NZ_JAVNWW010000001.1"/>
</dbReference>
<feature type="transmembrane region" description="Helical" evidence="6">
    <location>
        <begin position="6"/>
        <end position="24"/>
    </location>
</feature>
<keyword evidence="10" id="KW-1185">Reference proteome</keyword>
<dbReference type="EMBL" id="JAVNWW010000001">
    <property type="protein sequence ID" value="MDU0807465.1"/>
    <property type="molecule type" value="Genomic_DNA"/>
</dbReference>